<evidence type="ECO:0000259" key="15">
    <source>
        <dbReference type="PROSITE" id="PS50885"/>
    </source>
</evidence>
<dbReference type="SUPFAM" id="SSF47384">
    <property type="entry name" value="Homodimeric domain of signal transducing histidine kinase"/>
    <property type="match status" value="1"/>
</dbReference>
<keyword evidence="11" id="KW-0902">Two-component regulatory system</keyword>
<dbReference type="AlphaFoldDB" id="A0A9X3E2A9"/>
<evidence type="ECO:0000256" key="12">
    <source>
        <dbReference type="ARBA" id="ARBA00023136"/>
    </source>
</evidence>
<dbReference type="SMART" id="SM00388">
    <property type="entry name" value="HisKA"/>
    <property type="match status" value="1"/>
</dbReference>
<evidence type="ECO:0000313" key="16">
    <source>
        <dbReference type="EMBL" id="MCX5569843.1"/>
    </source>
</evidence>
<evidence type="ECO:0000256" key="1">
    <source>
        <dbReference type="ARBA" id="ARBA00000085"/>
    </source>
</evidence>
<feature type="domain" description="HAMP" evidence="15">
    <location>
        <begin position="176"/>
        <end position="228"/>
    </location>
</feature>
<feature type="domain" description="Histidine kinase" evidence="14">
    <location>
        <begin position="236"/>
        <end position="444"/>
    </location>
</feature>
<evidence type="ECO:0000256" key="4">
    <source>
        <dbReference type="ARBA" id="ARBA00022553"/>
    </source>
</evidence>
<keyword evidence="17" id="KW-1185">Reference proteome</keyword>
<evidence type="ECO:0000256" key="6">
    <source>
        <dbReference type="ARBA" id="ARBA00022692"/>
    </source>
</evidence>
<dbReference type="PANTHER" id="PTHR45436">
    <property type="entry name" value="SENSOR HISTIDINE KINASE YKOH"/>
    <property type="match status" value="1"/>
</dbReference>
<dbReference type="Pfam" id="PF08521">
    <property type="entry name" value="2CSK_N"/>
    <property type="match status" value="1"/>
</dbReference>
<dbReference type="PANTHER" id="PTHR45436:SF14">
    <property type="entry name" value="SENSOR PROTEIN QSEC"/>
    <property type="match status" value="1"/>
</dbReference>
<dbReference type="InterPro" id="IPR004358">
    <property type="entry name" value="Sig_transdc_His_kin-like_C"/>
</dbReference>
<dbReference type="InterPro" id="IPR003594">
    <property type="entry name" value="HATPase_dom"/>
</dbReference>
<keyword evidence="7" id="KW-0547">Nucleotide-binding</keyword>
<reference evidence="16" key="1">
    <citation type="submission" date="2022-11" db="EMBL/GenBank/DDBJ databases">
        <title>Biodiversity and phylogenetic relationships of bacteria.</title>
        <authorList>
            <person name="Machado R.A.R."/>
            <person name="Bhat A."/>
            <person name="Loulou A."/>
            <person name="Kallel S."/>
        </authorList>
    </citation>
    <scope>NUCLEOTIDE SEQUENCE</scope>
    <source>
        <strain evidence="16">K-TC2</strain>
    </source>
</reference>
<evidence type="ECO:0000313" key="17">
    <source>
        <dbReference type="Proteomes" id="UP001144805"/>
    </source>
</evidence>
<dbReference type="PROSITE" id="PS50109">
    <property type="entry name" value="HIS_KIN"/>
    <property type="match status" value="1"/>
</dbReference>
<evidence type="ECO:0000256" key="2">
    <source>
        <dbReference type="ARBA" id="ARBA00004141"/>
    </source>
</evidence>
<comment type="subcellular location">
    <subcellularLocation>
        <location evidence="2">Membrane</location>
        <topology evidence="2">Multi-pass membrane protein</topology>
    </subcellularLocation>
</comment>
<dbReference type="Pfam" id="PF02518">
    <property type="entry name" value="HATPase_c"/>
    <property type="match status" value="1"/>
</dbReference>
<evidence type="ECO:0000256" key="13">
    <source>
        <dbReference type="SAM" id="Phobius"/>
    </source>
</evidence>
<keyword evidence="10 13" id="KW-1133">Transmembrane helix</keyword>
<dbReference type="EC" id="2.7.13.3" evidence="3"/>
<comment type="caution">
    <text evidence="16">The sequence shown here is derived from an EMBL/GenBank/DDBJ whole genome shotgun (WGS) entry which is preliminary data.</text>
</comment>
<accession>A0A9X3E2A9</accession>
<dbReference type="InterPro" id="IPR036097">
    <property type="entry name" value="HisK_dim/P_sf"/>
</dbReference>
<evidence type="ECO:0000256" key="11">
    <source>
        <dbReference type="ARBA" id="ARBA00023012"/>
    </source>
</evidence>
<dbReference type="CDD" id="cd00075">
    <property type="entry name" value="HATPase"/>
    <property type="match status" value="1"/>
</dbReference>
<dbReference type="InterPro" id="IPR050428">
    <property type="entry name" value="TCS_sensor_his_kinase"/>
</dbReference>
<organism evidence="16 17">
    <name type="scientific">Kaistia nematophila</name>
    <dbReference type="NCBI Taxonomy" id="2994654"/>
    <lineage>
        <taxon>Bacteria</taxon>
        <taxon>Pseudomonadati</taxon>
        <taxon>Pseudomonadota</taxon>
        <taxon>Alphaproteobacteria</taxon>
        <taxon>Hyphomicrobiales</taxon>
        <taxon>Kaistiaceae</taxon>
        <taxon>Kaistia</taxon>
    </lineage>
</organism>
<dbReference type="InterPro" id="IPR013727">
    <property type="entry name" value="2CSK_N"/>
</dbReference>
<dbReference type="Gene3D" id="3.30.565.10">
    <property type="entry name" value="Histidine kinase-like ATPase, C-terminal domain"/>
    <property type="match status" value="1"/>
</dbReference>
<evidence type="ECO:0000259" key="14">
    <source>
        <dbReference type="PROSITE" id="PS50109"/>
    </source>
</evidence>
<dbReference type="InterPro" id="IPR003661">
    <property type="entry name" value="HisK_dim/P_dom"/>
</dbReference>
<dbReference type="Gene3D" id="1.10.287.130">
    <property type="match status" value="1"/>
</dbReference>
<keyword evidence="9" id="KW-0067">ATP-binding</keyword>
<dbReference type="SUPFAM" id="SSF55874">
    <property type="entry name" value="ATPase domain of HSP90 chaperone/DNA topoisomerase II/histidine kinase"/>
    <property type="match status" value="1"/>
</dbReference>
<feature type="transmembrane region" description="Helical" evidence="13">
    <location>
        <begin position="152"/>
        <end position="175"/>
    </location>
</feature>
<feature type="transmembrane region" description="Helical" evidence="13">
    <location>
        <begin position="7"/>
        <end position="29"/>
    </location>
</feature>
<dbReference type="Proteomes" id="UP001144805">
    <property type="component" value="Unassembled WGS sequence"/>
</dbReference>
<protein>
    <recommendedName>
        <fullName evidence="3">histidine kinase</fullName>
        <ecNumber evidence="3">2.7.13.3</ecNumber>
    </recommendedName>
</protein>
<dbReference type="InterPro" id="IPR036890">
    <property type="entry name" value="HATPase_C_sf"/>
</dbReference>
<evidence type="ECO:0000256" key="5">
    <source>
        <dbReference type="ARBA" id="ARBA00022679"/>
    </source>
</evidence>
<proteinExistence type="predicted"/>
<evidence type="ECO:0000256" key="9">
    <source>
        <dbReference type="ARBA" id="ARBA00022840"/>
    </source>
</evidence>
<dbReference type="InterPro" id="IPR003660">
    <property type="entry name" value="HAMP_dom"/>
</dbReference>
<dbReference type="Pfam" id="PF00512">
    <property type="entry name" value="HisKA"/>
    <property type="match status" value="1"/>
</dbReference>
<dbReference type="SMART" id="SM00387">
    <property type="entry name" value="HATPase_c"/>
    <property type="match status" value="1"/>
</dbReference>
<dbReference type="GO" id="GO:0005886">
    <property type="term" value="C:plasma membrane"/>
    <property type="evidence" value="ECO:0007669"/>
    <property type="project" value="TreeGrafter"/>
</dbReference>
<dbReference type="GO" id="GO:0005524">
    <property type="term" value="F:ATP binding"/>
    <property type="evidence" value="ECO:0007669"/>
    <property type="project" value="UniProtKB-KW"/>
</dbReference>
<evidence type="ECO:0000256" key="8">
    <source>
        <dbReference type="ARBA" id="ARBA00022777"/>
    </source>
</evidence>
<dbReference type="PROSITE" id="PS50885">
    <property type="entry name" value="HAMP"/>
    <property type="match status" value="1"/>
</dbReference>
<dbReference type="GO" id="GO:0000155">
    <property type="term" value="F:phosphorelay sensor kinase activity"/>
    <property type="evidence" value="ECO:0007669"/>
    <property type="project" value="InterPro"/>
</dbReference>
<evidence type="ECO:0000256" key="3">
    <source>
        <dbReference type="ARBA" id="ARBA00012438"/>
    </source>
</evidence>
<keyword evidence="6 13" id="KW-0812">Transmembrane</keyword>
<dbReference type="InterPro" id="IPR005467">
    <property type="entry name" value="His_kinase_dom"/>
</dbReference>
<gene>
    <name evidence="16" type="ORF">OSH07_11620</name>
</gene>
<dbReference type="CDD" id="cd00082">
    <property type="entry name" value="HisKA"/>
    <property type="match status" value="1"/>
</dbReference>
<sequence length="444" mass="48343">MNSLKRRLFAILVAATGIIWLVAGAWIYVSSRSELEHVLDTRLQEAARMVHSLVDGHNLPASGGAGGQALLLPETSSYERQLSCQIWSLDGRLVARSTGAPAVQLADNVDGYSDRVVAGESWRVYSIEDPVKRVRVMVGDRIGLRQKLVTDLIIGLLAPALLMLPVLGLLIWASLGRGLRPLRDMAEDLEQRDAEDMRPLDAGKLPTELQPLARALNALFDKVEAARRHEREITAFAAHELRTPLAGLKTQTQIARAASDPAVRDHALSQILVSVDRTTRLVRQLLALTKLEAESPVARTLSHRASDLLAEIVSTSPPAANIRVDIDPALAEIRLPGPRETWMLALRNVHENAIQHMPEEGVVSWRPMPGATGILIADQGPGIPDEELDLVTQRFYRGRNRSPSGTGLGLTIVAIAAQRLGVGLELSNRTDGTGLQVAFILPRS</sequence>
<evidence type="ECO:0000256" key="10">
    <source>
        <dbReference type="ARBA" id="ARBA00022989"/>
    </source>
</evidence>
<keyword evidence="4" id="KW-0597">Phosphoprotein</keyword>
<keyword evidence="8 16" id="KW-0418">Kinase</keyword>
<evidence type="ECO:0000256" key="7">
    <source>
        <dbReference type="ARBA" id="ARBA00022741"/>
    </source>
</evidence>
<keyword evidence="12 13" id="KW-0472">Membrane</keyword>
<comment type="catalytic activity">
    <reaction evidence="1">
        <text>ATP + protein L-histidine = ADP + protein N-phospho-L-histidine.</text>
        <dbReference type="EC" id="2.7.13.3"/>
    </reaction>
</comment>
<dbReference type="PRINTS" id="PR00344">
    <property type="entry name" value="BCTRLSENSOR"/>
</dbReference>
<keyword evidence="5" id="KW-0808">Transferase</keyword>
<dbReference type="RefSeq" id="WP_266338814.1">
    <property type="nucleotide sequence ID" value="NZ_JAPKNK010000004.1"/>
</dbReference>
<dbReference type="EMBL" id="JAPKNK010000004">
    <property type="protein sequence ID" value="MCX5569843.1"/>
    <property type="molecule type" value="Genomic_DNA"/>
</dbReference>
<name>A0A9X3E2A9_9HYPH</name>